<organism evidence="2 3">
    <name type="scientific">Pseudomaricurvus hydrocarbonicus</name>
    <dbReference type="NCBI Taxonomy" id="1470433"/>
    <lineage>
        <taxon>Bacteria</taxon>
        <taxon>Pseudomonadati</taxon>
        <taxon>Pseudomonadota</taxon>
        <taxon>Gammaproteobacteria</taxon>
        <taxon>Cellvibrionales</taxon>
        <taxon>Cellvibrionaceae</taxon>
        <taxon>Pseudomaricurvus</taxon>
    </lineage>
</organism>
<accession>A0A9E5MNG4</accession>
<evidence type="ECO:0000313" key="2">
    <source>
        <dbReference type="EMBL" id="NHO67439.1"/>
    </source>
</evidence>
<reference evidence="2" key="1">
    <citation type="submission" date="2020-03" db="EMBL/GenBank/DDBJ databases">
        <authorList>
            <person name="Guo F."/>
        </authorList>
    </citation>
    <scope>NUCLEOTIDE SEQUENCE</scope>
    <source>
        <strain evidence="2">JCM 30134</strain>
    </source>
</reference>
<dbReference type="SUPFAM" id="SSF46785">
    <property type="entry name" value="Winged helix' DNA-binding domain"/>
    <property type="match status" value="1"/>
</dbReference>
<dbReference type="Proteomes" id="UP000787472">
    <property type="component" value="Unassembled WGS sequence"/>
</dbReference>
<dbReference type="PANTHER" id="PTHR38431:SF1">
    <property type="entry name" value="BLL2305 PROTEIN"/>
    <property type="match status" value="1"/>
</dbReference>
<dbReference type="InterPro" id="IPR036390">
    <property type="entry name" value="WH_DNA-bd_sf"/>
</dbReference>
<sequence length="396" mass="44002">MLYLYRPSTFASFTFITPVPLTTRVHPREAAVVTTKQIHIDPGWTFRDEAGNTLEPQLFSLLQAIFEHKKLTLAAKAAGISYRHAWNLLQKWSGFFGTDLVTMSRGRGAELTLLGEKLLWAEQRVMARFQPQMANIASELNLEIHKAMAGVSPVLRIQASHGYAVALLPKALSEIQLDLQYSSPVEALSALNRGSCDIAGFHLPTQVSIPAVNEHYQRLLKPRAHKIIRFISRQQGLMIKADNPCGIHGLNDLVPKENSEMQPAAVWPRFINRQEDSGTRALFDQLLLDQGLSHEAINGYNNREYTHSAVAAYVAAGMADVGFGVEEAAHKFGLQFIPLCREDYLFVCHQKKLKQAVVENFVTALSAPSFKKNIEQLAGYSAHDCGQIVDVATVLD</sequence>
<name>A0A9E5MNG4_9GAMM</name>
<dbReference type="Gene3D" id="1.10.10.10">
    <property type="entry name" value="Winged helix-like DNA-binding domain superfamily/Winged helix DNA-binding domain"/>
    <property type="match status" value="1"/>
</dbReference>
<evidence type="ECO:0000259" key="1">
    <source>
        <dbReference type="Pfam" id="PF12727"/>
    </source>
</evidence>
<feature type="domain" description="PBP" evidence="1">
    <location>
        <begin position="168"/>
        <end position="365"/>
    </location>
</feature>
<evidence type="ECO:0000313" key="3">
    <source>
        <dbReference type="Proteomes" id="UP000787472"/>
    </source>
</evidence>
<protein>
    <submittedName>
        <fullName evidence="2">Helix-turn-helix transcriptional regulator</fullName>
    </submittedName>
</protein>
<proteinExistence type="predicted"/>
<dbReference type="InterPro" id="IPR024370">
    <property type="entry name" value="PBP_domain"/>
</dbReference>
<dbReference type="Pfam" id="PF12727">
    <property type="entry name" value="PBP_like"/>
    <property type="match status" value="1"/>
</dbReference>
<keyword evidence="3" id="KW-1185">Reference proteome</keyword>
<dbReference type="InterPro" id="IPR036388">
    <property type="entry name" value="WH-like_DNA-bd_sf"/>
</dbReference>
<dbReference type="AlphaFoldDB" id="A0A9E5MNG4"/>
<dbReference type="SUPFAM" id="SSF53850">
    <property type="entry name" value="Periplasmic binding protein-like II"/>
    <property type="match status" value="1"/>
</dbReference>
<comment type="caution">
    <text evidence="2">The sequence shown here is derived from an EMBL/GenBank/DDBJ whole genome shotgun (WGS) entry which is preliminary data.</text>
</comment>
<dbReference type="PANTHER" id="PTHR38431">
    <property type="entry name" value="BLL2305 PROTEIN"/>
    <property type="match status" value="1"/>
</dbReference>
<gene>
    <name evidence="2" type="ORF">G8770_17985</name>
</gene>
<dbReference type="EMBL" id="JAAONZ010000016">
    <property type="protein sequence ID" value="NHO67439.1"/>
    <property type="molecule type" value="Genomic_DNA"/>
</dbReference>